<proteinExistence type="inferred from homology"/>
<evidence type="ECO:0000259" key="3">
    <source>
        <dbReference type="Pfam" id="PF25809"/>
    </source>
</evidence>
<dbReference type="EMBL" id="LWCA01000002">
    <property type="protein sequence ID" value="OAF72163.1"/>
    <property type="molecule type" value="Genomic_DNA"/>
</dbReference>
<dbReference type="GO" id="GO:0006888">
    <property type="term" value="P:endoplasmic reticulum to Golgi vesicle-mediated transport"/>
    <property type="evidence" value="ECO:0007669"/>
    <property type="project" value="TreeGrafter"/>
</dbReference>
<dbReference type="InterPro" id="IPR057965">
    <property type="entry name" value="STEEP1_dom"/>
</dbReference>
<dbReference type="OrthoDB" id="418131at2759"/>
<protein>
    <recommendedName>
        <fullName evidence="2">STING ER exit protein</fullName>
    </recommendedName>
</protein>
<comment type="similarity">
    <text evidence="1">Belongs to the STEEP1 family.</text>
</comment>
<evidence type="ECO:0000256" key="1">
    <source>
        <dbReference type="ARBA" id="ARBA00024205"/>
    </source>
</evidence>
<evidence type="ECO:0000256" key="2">
    <source>
        <dbReference type="ARBA" id="ARBA00024237"/>
    </source>
</evidence>
<dbReference type="GO" id="GO:0005737">
    <property type="term" value="C:cytoplasm"/>
    <property type="evidence" value="ECO:0007669"/>
    <property type="project" value="GOC"/>
</dbReference>
<comment type="caution">
    <text evidence="4">The sequence shown here is derived from an EMBL/GenBank/DDBJ whole genome shotgun (WGS) entry which is preliminary data.</text>
</comment>
<keyword evidence="5" id="KW-1185">Reference proteome</keyword>
<sequence length="178" mass="20540">MSNVTNLKTKKSQYVSRGETYSYNCLCGKLCGIIERPLNLLPKRKKDGAIVVDGNLHKNKFSTKYSGIVYIRRENGIEQQFRDKCIQCELTIFYRHDRESRIYFILKGALIKSFVTAKSEIDYKVTTKTITDLGKNSAVTLSTIDGNLNEINENELDISYEQNAQIIQRHLKRKHVQN</sequence>
<dbReference type="PANTHER" id="PTHR46355">
    <property type="entry name" value="UPF0428 PROTEIN CXORF56"/>
    <property type="match status" value="1"/>
</dbReference>
<gene>
    <name evidence="4" type="ORF">A3Q56_00042</name>
</gene>
<dbReference type="Proteomes" id="UP000078046">
    <property type="component" value="Unassembled WGS sequence"/>
</dbReference>
<organism evidence="4 5">
    <name type="scientific">Intoshia linei</name>
    <dbReference type="NCBI Taxonomy" id="1819745"/>
    <lineage>
        <taxon>Eukaryota</taxon>
        <taxon>Metazoa</taxon>
        <taxon>Spiralia</taxon>
        <taxon>Lophotrochozoa</taxon>
        <taxon>Mesozoa</taxon>
        <taxon>Orthonectida</taxon>
        <taxon>Rhopaluridae</taxon>
        <taxon>Intoshia</taxon>
    </lineage>
</organism>
<dbReference type="GO" id="GO:0090158">
    <property type="term" value="P:endoplasmic reticulum membrane organization"/>
    <property type="evidence" value="ECO:0007669"/>
    <property type="project" value="TreeGrafter"/>
</dbReference>
<dbReference type="AlphaFoldDB" id="A0A177BEP3"/>
<name>A0A177BEP3_9BILA</name>
<evidence type="ECO:0000313" key="5">
    <source>
        <dbReference type="Proteomes" id="UP000078046"/>
    </source>
</evidence>
<reference evidence="4 5" key="1">
    <citation type="submission" date="2016-04" db="EMBL/GenBank/DDBJ databases">
        <title>The genome of Intoshia linei affirms orthonectids as highly simplified spiralians.</title>
        <authorList>
            <person name="Mikhailov K.V."/>
            <person name="Slusarev G.S."/>
            <person name="Nikitin M.A."/>
            <person name="Logacheva M.D."/>
            <person name="Penin A."/>
            <person name="Aleoshin V."/>
            <person name="Panchin Y.V."/>
        </authorList>
    </citation>
    <scope>NUCLEOTIDE SEQUENCE [LARGE SCALE GENOMIC DNA]</scope>
    <source>
        <strain evidence="4">Intl2013</strain>
        <tissue evidence="4">Whole animal</tissue>
    </source>
</reference>
<dbReference type="Pfam" id="PF25809">
    <property type="entry name" value="STEEP1"/>
    <property type="match status" value="1"/>
</dbReference>
<dbReference type="PANTHER" id="PTHR46355:SF1">
    <property type="entry name" value="STING ER EXIT PROTEIN"/>
    <property type="match status" value="1"/>
</dbReference>
<evidence type="ECO:0000313" key="4">
    <source>
        <dbReference type="EMBL" id="OAF72163.1"/>
    </source>
</evidence>
<dbReference type="InterPro" id="IPR029704">
    <property type="entry name" value="STEEP-like"/>
</dbReference>
<feature type="domain" description="STEEP1" evidence="3">
    <location>
        <begin position="19"/>
        <end position="113"/>
    </location>
</feature>
<accession>A0A177BEP3</accession>